<dbReference type="EMBL" id="BT042163">
    <property type="protein sequence ID" value="ACF87168.1"/>
    <property type="molecule type" value="mRNA"/>
</dbReference>
<gene>
    <name evidence="8" type="primary">LOC100274073</name>
    <name evidence="7" type="ORF">ZEAMMB73_Zm00001d032190</name>
</gene>
<keyword evidence="9" id="KW-1185">Reference proteome</keyword>
<proteinExistence type="evidence at transcript level"/>
<dbReference type="GO" id="GO:0003700">
    <property type="term" value="F:DNA-binding transcription factor activity"/>
    <property type="evidence" value="ECO:0007669"/>
    <property type="project" value="InterPro"/>
</dbReference>
<dbReference type="Pfam" id="PF14379">
    <property type="entry name" value="Myb_CC_LHEQLE"/>
    <property type="match status" value="1"/>
</dbReference>
<dbReference type="FunCoup" id="B4FYH5">
    <property type="interactions" value="1015"/>
</dbReference>
<feature type="domain" description="MYB-CC type transcription factor LHEQLE-containing" evidence="5">
    <location>
        <begin position="164"/>
        <end position="206"/>
    </location>
</feature>
<name>B4FYH5_MAIZE</name>
<dbReference type="EnsemblPlants" id="Zm00001eb041430_T001">
    <property type="protein sequence ID" value="Zm00001eb041430_P001"/>
    <property type="gene ID" value="Zm00001eb041430"/>
</dbReference>
<sequence length="336" mass="35632">MSSLGGQQQHGRGDEARARLRWTRQLHGRFVLAVAQLGGADSEFLSSKSSAHELAARACPVLSLTACLNATTTDVGFRYQNIAEATPKSVMRAMAVSGLTLYHLKSHLQRYRLAVSQGTASPVGEGDNGGGANERSSSSESQLDEYDDGSVADLHGDSSGSMAARVQREAKRKRHEQMQIEVQRHLQLRIEAQGRYMQSVLRRAQEALADHILGSPATGAEAELSELASAVETGTGCLSSTSCCSTSPSPMRHRSADSCVTSSSSSSSSEAESQAPAGANTCAGTRDCSVERPVQGEESTFLQRHEDEDEAEEADVGAAAAAEDEDGTSSEIDLNR</sequence>
<dbReference type="PaxDb" id="4577-GRMZM2G117193_P03"/>
<dbReference type="STRING" id="4577.B4FYH5"/>
<feature type="compositionally biased region" description="Low complexity" evidence="4">
    <location>
        <begin position="257"/>
        <end position="279"/>
    </location>
</feature>
<evidence type="ECO:0000256" key="1">
    <source>
        <dbReference type="ARBA" id="ARBA00023015"/>
    </source>
</evidence>
<reference evidence="8" key="4">
    <citation type="submission" date="2021-05" db="UniProtKB">
        <authorList>
            <consortium name="EnsemblPlants"/>
        </authorList>
    </citation>
    <scope>IDENTIFICATION</scope>
    <source>
        <strain evidence="8">cv. B73</strain>
    </source>
</reference>
<dbReference type="eggNOG" id="ENOG502QT5C">
    <property type="taxonomic scope" value="Eukaryota"/>
</dbReference>
<dbReference type="EMBL" id="CM007647">
    <property type="protein sequence ID" value="ONM04554.1"/>
    <property type="molecule type" value="Genomic_DNA"/>
</dbReference>
<dbReference type="InterPro" id="IPR006447">
    <property type="entry name" value="Myb_dom_plants"/>
</dbReference>
<dbReference type="InterPro" id="IPR025756">
    <property type="entry name" value="Myb_CC_LHEQLE"/>
</dbReference>
<reference evidence="6" key="1">
    <citation type="journal article" date="2009" name="PLoS Genet.">
        <title>Sequencing, mapping, and analysis of 27,455 maize full-length cDNAs.</title>
        <authorList>
            <person name="Soderlund C."/>
            <person name="Descour A."/>
            <person name="Kudrna D."/>
            <person name="Bomhoff M."/>
            <person name="Boyd L."/>
            <person name="Currie J."/>
            <person name="Angelova A."/>
            <person name="Collura K."/>
            <person name="Wissotski M."/>
            <person name="Ashley E."/>
            <person name="Morrow D."/>
            <person name="Fernandes J."/>
            <person name="Walbot V."/>
            <person name="Yu Y."/>
        </authorList>
    </citation>
    <scope>NUCLEOTIDE SEQUENCE</scope>
    <source>
        <strain evidence="6">B73</strain>
    </source>
</reference>
<evidence type="ECO:0000256" key="3">
    <source>
        <dbReference type="ARBA" id="ARBA00023242"/>
    </source>
</evidence>
<evidence type="ECO:0000313" key="9">
    <source>
        <dbReference type="Proteomes" id="UP000007305"/>
    </source>
</evidence>
<dbReference type="InterPro" id="IPR046955">
    <property type="entry name" value="PHR1-like"/>
</dbReference>
<evidence type="ECO:0000259" key="5">
    <source>
        <dbReference type="Pfam" id="PF14379"/>
    </source>
</evidence>
<reference evidence="7 9" key="2">
    <citation type="submission" date="2015-12" db="EMBL/GenBank/DDBJ databases">
        <title>Update maize B73 reference genome by single molecule sequencing technologies.</title>
        <authorList>
            <consortium name="Maize Genome Sequencing Project"/>
            <person name="Ware D."/>
        </authorList>
    </citation>
    <scope>NUCLEOTIDE SEQUENCE [LARGE SCALE GENOMIC DNA]</scope>
    <source>
        <strain evidence="9">cv. B73</strain>
        <tissue evidence="7">Seedling</tissue>
    </source>
</reference>
<dbReference type="Gramene" id="Zm00001eb041430_T001">
    <property type="protein sequence ID" value="Zm00001eb041430_P001"/>
    <property type="gene ID" value="Zm00001eb041430"/>
</dbReference>
<evidence type="ECO:0000313" key="8">
    <source>
        <dbReference type="EnsemblPlants" id="Zm00001eb041430_P001"/>
    </source>
</evidence>
<evidence type="ECO:0000313" key="7">
    <source>
        <dbReference type="EMBL" id="ONM04554.1"/>
    </source>
</evidence>
<evidence type="ECO:0000256" key="4">
    <source>
        <dbReference type="SAM" id="MobiDB-lite"/>
    </source>
</evidence>
<reference evidence="8" key="3">
    <citation type="submission" date="2019-07" db="EMBL/GenBank/DDBJ databases">
        <authorList>
            <person name="Seetharam A."/>
            <person name="Woodhouse M."/>
            <person name="Cannon E."/>
        </authorList>
    </citation>
    <scope>NUCLEOTIDE SEQUENCE [LARGE SCALE GENOMIC DNA]</scope>
    <source>
        <strain evidence="8">cv. B73</strain>
    </source>
</reference>
<dbReference type="Gramene" id="Zm00001eb041430_T002">
    <property type="protein sequence ID" value="Zm00001eb041430_P002"/>
    <property type="gene ID" value="Zm00001eb041430"/>
</dbReference>
<organism evidence="6">
    <name type="scientific">Zea mays</name>
    <name type="common">Maize</name>
    <dbReference type="NCBI Taxonomy" id="4577"/>
    <lineage>
        <taxon>Eukaryota</taxon>
        <taxon>Viridiplantae</taxon>
        <taxon>Streptophyta</taxon>
        <taxon>Embryophyta</taxon>
        <taxon>Tracheophyta</taxon>
        <taxon>Spermatophyta</taxon>
        <taxon>Magnoliopsida</taxon>
        <taxon>Liliopsida</taxon>
        <taxon>Poales</taxon>
        <taxon>Poaceae</taxon>
        <taxon>PACMAD clade</taxon>
        <taxon>Panicoideae</taxon>
        <taxon>Andropogonodae</taxon>
        <taxon>Andropogoneae</taxon>
        <taxon>Tripsacinae</taxon>
        <taxon>Zea</taxon>
    </lineage>
</organism>
<keyword evidence="2" id="KW-0804">Transcription</keyword>
<keyword evidence="3" id="KW-0539">Nucleus</keyword>
<keyword evidence="1" id="KW-0805">Transcription regulation</keyword>
<dbReference type="OMA" id="WTGQLHE"/>
<evidence type="ECO:0000256" key="2">
    <source>
        <dbReference type="ARBA" id="ARBA00023163"/>
    </source>
</evidence>
<protein>
    <submittedName>
        <fullName evidence="7">MYR1</fullName>
    </submittedName>
</protein>
<dbReference type="Gene3D" id="1.10.10.60">
    <property type="entry name" value="Homeodomain-like"/>
    <property type="match status" value="1"/>
</dbReference>
<dbReference type="PANTHER" id="PTHR31499">
    <property type="entry name" value="MYB FAMILY TRANSCRIPTION FACTOR PHL11"/>
    <property type="match status" value="1"/>
</dbReference>
<feature type="compositionally biased region" description="Low complexity" evidence="4">
    <location>
        <begin position="239"/>
        <end position="250"/>
    </location>
</feature>
<dbReference type="ExpressionAtlas" id="B4FYH5">
    <property type="expression patterns" value="baseline and differential"/>
</dbReference>
<dbReference type="PANTHER" id="PTHR31499:SF11">
    <property type="entry name" value="MYB FAMILY TRANSCRIPTION FACTOR PHL8"/>
    <property type="match status" value="1"/>
</dbReference>
<dbReference type="NCBIfam" id="TIGR01557">
    <property type="entry name" value="myb_SHAQKYF"/>
    <property type="match status" value="1"/>
</dbReference>
<feature type="region of interest" description="Disordered" evidence="4">
    <location>
        <begin position="235"/>
        <end position="336"/>
    </location>
</feature>
<dbReference type="SMR" id="B4FYH5"/>
<evidence type="ECO:0000313" key="6">
    <source>
        <dbReference type="EMBL" id="ACF87168.1"/>
    </source>
</evidence>
<dbReference type="GO" id="GO:0003677">
    <property type="term" value="F:DNA binding"/>
    <property type="evidence" value="ECO:0007669"/>
    <property type="project" value="InterPro"/>
</dbReference>
<dbReference type="Proteomes" id="UP000007305">
    <property type="component" value="Chromosome 1"/>
</dbReference>
<dbReference type="AlphaFoldDB" id="B4FYH5"/>
<accession>B4FYH5</accession>
<dbReference type="EnsemblPlants" id="Zm00001eb041430_T002">
    <property type="protein sequence ID" value="Zm00001eb041430_P002"/>
    <property type="gene ID" value="Zm00001eb041430"/>
</dbReference>
<feature type="region of interest" description="Disordered" evidence="4">
    <location>
        <begin position="119"/>
        <end position="177"/>
    </location>
</feature>